<dbReference type="Proteomes" id="UP000037035">
    <property type="component" value="Unassembled WGS sequence"/>
</dbReference>
<gene>
    <name evidence="1" type="ORF">VP01_7947g1</name>
</gene>
<keyword evidence="2" id="KW-1185">Reference proteome</keyword>
<name>A0A0L6UBL5_9BASI</name>
<feature type="non-terminal residue" evidence="1">
    <location>
        <position position="1"/>
    </location>
</feature>
<organism evidence="1 2">
    <name type="scientific">Puccinia sorghi</name>
    <dbReference type="NCBI Taxonomy" id="27349"/>
    <lineage>
        <taxon>Eukaryota</taxon>
        <taxon>Fungi</taxon>
        <taxon>Dikarya</taxon>
        <taxon>Basidiomycota</taxon>
        <taxon>Pucciniomycotina</taxon>
        <taxon>Pucciniomycetes</taxon>
        <taxon>Pucciniales</taxon>
        <taxon>Pucciniaceae</taxon>
        <taxon>Puccinia</taxon>
    </lineage>
</organism>
<dbReference type="AlphaFoldDB" id="A0A0L6UBL5"/>
<dbReference type="VEuPathDB" id="FungiDB:VP01_7947g1"/>
<reference evidence="1 2" key="1">
    <citation type="submission" date="2015-08" db="EMBL/GenBank/DDBJ databases">
        <title>Next Generation Sequencing and Analysis of the Genome of Puccinia sorghi L Schw, the Causal Agent of Maize Common Rust.</title>
        <authorList>
            <person name="Rochi L."/>
            <person name="Burguener G."/>
            <person name="Darino M."/>
            <person name="Turjanski A."/>
            <person name="Kreff E."/>
            <person name="Dieguez M.J."/>
            <person name="Sacco F."/>
        </authorList>
    </citation>
    <scope>NUCLEOTIDE SEQUENCE [LARGE SCALE GENOMIC DNA]</scope>
    <source>
        <strain evidence="1 2">RO10H11247</strain>
    </source>
</reference>
<protein>
    <submittedName>
        <fullName evidence="1">Uncharacterized protein</fullName>
    </submittedName>
</protein>
<accession>A0A0L6UBL5</accession>
<evidence type="ECO:0000313" key="1">
    <source>
        <dbReference type="EMBL" id="KNZ45652.1"/>
    </source>
</evidence>
<proteinExistence type="predicted"/>
<evidence type="ECO:0000313" key="2">
    <source>
        <dbReference type="Proteomes" id="UP000037035"/>
    </source>
</evidence>
<comment type="caution">
    <text evidence="1">The sequence shown here is derived from an EMBL/GenBank/DDBJ whole genome shotgun (WGS) entry which is preliminary data.</text>
</comment>
<sequence length="102" mass="11627">FFWPIWRSSASILQIDGARVQGFCTLLATTDKKLDQSQSDISRYLKPSKLQPKACNISSSTTFFFFSFTAITHFVAEADLPFSIVERKLFHNLIRLTVSPHI</sequence>
<dbReference type="EMBL" id="LAVV01013435">
    <property type="protein sequence ID" value="KNZ45652.1"/>
    <property type="molecule type" value="Genomic_DNA"/>
</dbReference>